<reference evidence="2 3" key="1">
    <citation type="submission" date="2019-03" db="EMBL/GenBank/DDBJ databases">
        <title>Genomic Encyclopedia of Type Strains, Phase IV (KMG-IV): sequencing the most valuable type-strain genomes for metagenomic binning, comparative biology and taxonomic classification.</title>
        <authorList>
            <person name="Goeker M."/>
        </authorList>
    </citation>
    <scope>NUCLEOTIDE SEQUENCE [LARGE SCALE GENOMIC DNA]</scope>
    <source>
        <strain evidence="2 3">DSM 102852</strain>
    </source>
</reference>
<dbReference type="PROSITE" id="PS51257">
    <property type="entry name" value="PROKAR_LIPOPROTEIN"/>
    <property type="match status" value="1"/>
</dbReference>
<dbReference type="EMBL" id="SNZE01000017">
    <property type="protein sequence ID" value="TDR30729.1"/>
    <property type="molecule type" value="Genomic_DNA"/>
</dbReference>
<evidence type="ECO:0000256" key="1">
    <source>
        <dbReference type="SAM" id="SignalP"/>
    </source>
</evidence>
<sequence>MKPIKHLLFPSLLMIMLFLSCQSKAETVKEDNCQLLAIDNNTQLQRYQIAECFFEKEDYSAALPYYEQLANEGYAKAENSLGFYYQFGVSGKGIDYPKAMSLYKSAANKGVSDAMVGYGGFFLRGDGVKKNYKTALFWFEKAAKLNDPNGLYSLGVMYQNGLGVAKKDMKKARFFWKQAADLGDKLALFMLTNAK</sequence>
<gene>
    <name evidence="2" type="ORF">DFR44_1178</name>
</gene>
<evidence type="ECO:0000313" key="2">
    <source>
        <dbReference type="EMBL" id="TDR30729.1"/>
    </source>
</evidence>
<keyword evidence="1" id="KW-0732">Signal</keyword>
<evidence type="ECO:0000313" key="3">
    <source>
        <dbReference type="Proteomes" id="UP000294480"/>
    </source>
</evidence>
<dbReference type="AlphaFoldDB" id="A0A4V3DJM8"/>
<dbReference type="PANTHER" id="PTHR11102:SF147">
    <property type="entry name" value="SEL1L ADAPTOR SUBUNIT OF ERAD E3 UBIQUITIN LIGASE"/>
    <property type="match status" value="1"/>
</dbReference>
<dbReference type="SUPFAM" id="SSF81901">
    <property type="entry name" value="HCP-like"/>
    <property type="match status" value="1"/>
</dbReference>
<dbReference type="Gene3D" id="1.25.40.10">
    <property type="entry name" value="Tetratricopeptide repeat domain"/>
    <property type="match status" value="1"/>
</dbReference>
<dbReference type="RefSeq" id="WP_133620818.1">
    <property type="nucleotide sequence ID" value="NZ_SNZE01000017.1"/>
</dbReference>
<dbReference type="Pfam" id="PF08238">
    <property type="entry name" value="Sel1"/>
    <property type="match status" value="4"/>
</dbReference>
<dbReference type="GO" id="GO:0036503">
    <property type="term" value="P:ERAD pathway"/>
    <property type="evidence" value="ECO:0007669"/>
    <property type="project" value="TreeGrafter"/>
</dbReference>
<name>A0A4V3DJM8_9BURK</name>
<dbReference type="Proteomes" id="UP000294480">
    <property type="component" value="Unassembled WGS sequence"/>
</dbReference>
<dbReference type="InterPro" id="IPR050767">
    <property type="entry name" value="Sel1_AlgK"/>
</dbReference>
<dbReference type="SMART" id="SM00671">
    <property type="entry name" value="SEL1"/>
    <property type="match status" value="4"/>
</dbReference>
<dbReference type="PANTHER" id="PTHR11102">
    <property type="entry name" value="SEL-1-LIKE PROTEIN"/>
    <property type="match status" value="1"/>
</dbReference>
<proteinExistence type="predicted"/>
<feature type="chain" id="PRO_5020230109" evidence="1">
    <location>
        <begin position="26"/>
        <end position="195"/>
    </location>
</feature>
<organism evidence="2 3">
    <name type="scientific">Hydromonas duriensis</name>
    <dbReference type="NCBI Taxonomy" id="1527608"/>
    <lineage>
        <taxon>Bacteria</taxon>
        <taxon>Pseudomonadati</taxon>
        <taxon>Pseudomonadota</taxon>
        <taxon>Betaproteobacteria</taxon>
        <taxon>Burkholderiales</taxon>
        <taxon>Burkholderiaceae</taxon>
        <taxon>Hydromonas</taxon>
    </lineage>
</organism>
<keyword evidence="3" id="KW-1185">Reference proteome</keyword>
<dbReference type="InterPro" id="IPR011990">
    <property type="entry name" value="TPR-like_helical_dom_sf"/>
</dbReference>
<dbReference type="InterPro" id="IPR006597">
    <property type="entry name" value="Sel1-like"/>
</dbReference>
<comment type="caution">
    <text evidence="2">The sequence shown here is derived from an EMBL/GenBank/DDBJ whole genome shotgun (WGS) entry which is preliminary data.</text>
</comment>
<protein>
    <submittedName>
        <fullName evidence="2">Sel1 repeat-containing protein</fullName>
    </submittedName>
</protein>
<feature type="signal peptide" evidence="1">
    <location>
        <begin position="1"/>
        <end position="25"/>
    </location>
</feature>
<accession>A0A4V3DJM8</accession>
<dbReference type="OrthoDB" id="8912283at2"/>